<dbReference type="GO" id="GO:0016567">
    <property type="term" value="P:protein ubiquitination"/>
    <property type="evidence" value="ECO:0007669"/>
    <property type="project" value="UniProtKB-UniPathway"/>
</dbReference>
<dbReference type="Gene3D" id="3.30.40.10">
    <property type="entry name" value="Zinc/RING finger domain, C3HC4 (zinc finger)"/>
    <property type="match status" value="1"/>
</dbReference>
<dbReference type="InterPro" id="IPR013083">
    <property type="entry name" value="Znf_RING/FYVE/PHD"/>
</dbReference>
<dbReference type="PROSITE" id="PS50089">
    <property type="entry name" value="ZF_RING_2"/>
    <property type="match status" value="1"/>
</dbReference>
<dbReference type="SUPFAM" id="SSF57850">
    <property type="entry name" value="RING/U-box"/>
    <property type="match status" value="1"/>
</dbReference>
<evidence type="ECO:0000256" key="1">
    <source>
        <dbReference type="SAM" id="MobiDB-lite"/>
    </source>
</evidence>
<dbReference type="InterPro" id="IPR001841">
    <property type="entry name" value="Znf_RING"/>
</dbReference>
<organism evidence="3">
    <name type="scientific">viral metagenome</name>
    <dbReference type="NCBI Taxonomy" id="1070528"/>
    <lineage>
        <taxon>unclassified sequences</taxon>
        <taxon>metagenomes</taxon>
        <taxon>organismal metagenomes</taxon>
    </lineage>
</organism>
<sequence length="313" mass="36951">MDNRNTISNTLQNIIDEIINENPRTQRQYNRNYQNDNLAIIQLLREVLHSHDDRMREYSENMMVILQILSLLVQRQYYSRTYVDPVYDYTNRREQPNQSTQSNSRRNTNRRSEIPRPAARTRENNYQSQILSYVIYPFLDLSGSILNQTRYQDVVVYPTGQQINNATRMFRYDETIELINHRCPISLADFEEGEDIRQIIYCGHCFCEDSIQNWFRTNVRCPVCRYDIRDYSVPNNIDASLNTPTSPNTPTPPNNRNINHNLNNLNHIFDGISTNLTNILTNYLDNEFGQTNELSYTFEFPIMYGDLSGNNRV</sequence>
<feature type="domain" description="RING-type" evidence="2">
    <location>
        <begin position="183"/>
        <end position="225"/>
    </location>
</feature>
<dbReference type="Pfam" id="PF13639">
    <property type="entry name" value="zf-RING_2"/>
    <property type="match status" value="1"/>
</dbReference>
<name>A0A6C0DCE8_9ZZZZ</name>
<accession>A0A6C0DCE8</accession>
<dbReference type="EMBL" id="MN739578">
    <property type="protein sequence ID" value="QHT14051.1"/>
    <property type="molecule type" value="Genomic_DNA"/>
</dbReference>
<evidence type="ECO:0000259" key="2">
    <source>
        <dbReference type="PROSITE" id="PS50089"/>
    </source>
</evidence>
<evidence type="ECO:0000313" key="3">
    <source>
        <dbReference type="EMBL" id="QHT14051.1"/>
    </source>
</evidence>
<feature type="region of interest" description="Disordered" evidence="1">
    <location>
        <begin position="89"/>
        <end position="121"/>
    </location>
</feature>
<dbReference type="PANTHER" id="PTHR45676">
    <property type="entry name" value="RING-H2 FINGER PROTEIN ATL51-RELATED"/>
    <property type="match status" value="1"/>
</dbReference>
<proteinExistence type="predicted"/>
<reference evidence="3" key="1">
    <citation type="journal article" date="2020" name="Nature">
        <title>Giant virus diversity and host interactions through global metagenomics.</title>
        <authorList>
            <person name="Schulz F."/>
            <person name="Roux S."/>
            <person name="Paez-Espino D."/>
            <person name="Jungbluth S."/>
            <person name="Walsh D.A."/>
            <person name="Denef V.J."/>
            <person name="McMahon K.D."/>
            <person name="Konstantinidis K.T."/>
            <person name="Eloe-Fadrosh E.A."/>
            <person name="Kyrpides N.C."/>
            <person name="Woyke T."/>
        </authorList>
    </citation>
    <scope>NUCLEOTIDE SEQUENCE</scope>
    <source>
        <strain evidence="3">GVMAG-M-3300023174-134</strain>
    </source>
</reference>
<feature type="compositionally biased region" description="Low complexity" evidence="1">
    <location>
        <begin position="97"/>
        <end position="106"/>
    </location>
</feature>
<protein>
    <recommendedName>
        <fullName evidence="2">RING-type domain-containing protein</fullName>
    </recommendedName>
</protein>
<dbReference type="UniPathway" id="UPA00143"/>
<dbReference type="AlphaFoldDB" id="A0A6C0DCE8"/>